<evidence type="ECO:0000313" key="2">
    <source>
        <dbReference type="Proteomes" id="UP001276840"/>
    </source>
</evidence>
<dbReference type="EMBL" id="JAVIJF010000025">
    <property type="protein sequence ID" value="MDX8528303.1"/>
    <property type="molecule type" value="Genomic_DNA"/>
</dbReference>
<comment type="caution">
    <text evidence="1">The sequence shown here is derived from an EMBL/GenBank/DDBJ whole genome shotgun (WGS) entry which is preliminary data.</text>
</comment>
<protein>
    <submittedName>
        <fullName evidence="1">Uncharacterized protein</fullName>
    </submittedName>
</protein>
<evidence type="ECO:0000313" key="1">
    <source>
        <dbReference type="EMBL" id="MDX8528303.1"/>
    </source>
</evidence>
<sequence>MKHEPPENSAAEMANAVARLSGLINEAGLDCECRSKLDETLSRFATLEIGPAAREHLTNARHQRAHIETILLFLQDLDEIGEAERDSSVYLDFALLFDDIATIAKNGAFSMRAARSIRCARDGWTVAET</sequence>
<dbReference type="Proteomes" id="UP001276840">
    <property type="component" value="Unassembled WGS sequence"/>
</dbReference>
<accession>A0ABU4ZSC1</accession>
<keyword evidence="2" id="KW-1185">Reference proteome</keyword>
<gene>
    <name evidence="1" type="ORF">RFM68_27885</name>
</gene>
<organism evidence="1 2">
    <name type="scientific">Mesorhizobium montanum</name>
    <dbReference type="NCBI Taxonomy" id="3072323"/>
    <lineage>
        <taxon>Bacteria</taxon>
        <taxon>Pseudomonadati</taxon>
        <taxon>Pseudomonadota</taxon>
        <taxon>Alphaproteobacteria</taxon>
        <taxon>Hyphomicrobiales</taxon>
        <taxon>Phyllobacteriaceae</taxon>
        <taxon>Mesorhizobium</taxon>
    </lineage>
</organism>
<name>A0ABU4ZSC1_9HYPH</name>
<dbReference type="RefSeq" id="WP_320236235.1">
    <property type="nucleotide sequence ID" value="NZ_JAVIJF010000025.1"/>
</dbReference>
<proteinExistence type="predicted"/>
<reference evidence="1 2" key="1">
    <citation type="submission" date="2023-08" db="EMBL/GenBank/DDBJ databases">
        <title>Implementing the SeqCode for naming new Mesorhizobium species isolated from Vachellia karroo root nodules.</title>
        <authorList>
            <person name="Van Lill M."/>
        </authorList>
    </citation>
    <scope>NUCLEOTIDE SEQUENCE [LARGE SCALE GENOMIC DNA]</scope>
    <source>
        <strain evidence="1 2">MSK 1335</strain>
    </source>
</reference>